<proteinExistence type="predicted"/>
<dbReference type="AlphaFoldDB" id="A0A091DPK7"/>
<evidence type="ECO:0000313" key="3">
    <source>
        <dbReference type="Proteomes" id="UP000028990"/>
    </source>
</evidence>
<protein>
    <submittedName>
        <fullName evidence="2">Uncharacterized protein</fullName>
    </submittedName>
</protein>
<organism evidence="2 3">
    <name type="scientific">Fukomys damarensis</name>
    <name type="common">Damaraland mole rat</name>
    <name type="synonym">Cryptomys damarensis</name>
    <dbReference type="NCBI Taxonomy" id="885580"/>
    <lineage>
        <taxon>Eukaryota</taxon>
        <taxon>Metazoa</taxon>
        <taxon>Chordata</taxon>
        <taxon>Craniata</taxon>
        <taxon>Vertebrata</taxon>
        <taxon>Euteleostomi</taxon>
        <taxon>Mammalia</taxon>
        <taxon>Eutheria</taxon>
        <taxon>Euarchontoglires</taxon>
        <taxon>Glires</taxon>
        <taxon>Rodentia</taxon>
        <taxon>Hystricomorpha</taxon>
        <taxon>Bathyergidae</taxon>
        <taxon>Fukomys</taxon>
    </lineage>
</organism>
<keyword evidence="3" id="KW-1185">Reference proteome</keyword>
<evidence type="ECO:0000313" key="2">
    <source>
        <dbReference type="EMBL" id="KFO33017.1"/>
    </source>
</evidence>
<feature type="region of interest" description="Disordered" evidence="1">
    <location>
        <begin position="49"/>
        <end position="121"/>
    </location>
</feature>
<gene>
    <name evidence="2" type="ORF">H920_05633</name>
</gene>
<feature type="compositionally biased region" description="Basic and acidic residues" evidence="1">
    <location>
        <begin position="49"/>
        <end position="67"/>
    </location>
</feature>
<name>A0A091DPK7_FUKDA</name>
<dbReference type="EMBL" id="KN122106">
    <property type="protein sequence ID" value="KFO33017.1"/>
    <property type="molecule type" value="Genomic_DNA"/>
</dbReference>
<feature type="compositionally biased region" description="Polar residues" evidence="1">
    <location>
        <begin position="107"/>
        <end position="121"/>
    </location>
</feature>
<reference evidence="2 3" key="1">
    <citation type="submission" date="2013-11" db="EMBL/GenBank/DDBJ databases">
        <title>The Damaraland mole rat (Fukomys damarensis) genome and evolution of African mole rats.</title>
        <authorList>
            <person name="Gladyshev V.N."/>
            <person name="Fang X."/>
        </authorList>
    </citation>
    <scope>NUCLEOTIDE SEQUENCE [LARGE SCALE GENOMIC DNA]</scope>
    <source>
        <tissue evidence="2">Liver</tissue>
    </source>
</reference>
<accession>A0A091DPK7</accession>
<sequence>MSVSVSLSRAQGVLVTAERRLCCPPQAVAESSLPEEDRALGEAGVWTLVEERAMSTRGRDSSKRPRESEEDTPTASVSTRGSAEDTGEAAAWRDQEEPSSPGLPGRSSETPASTPWTGDTL</sequence>
<dbReference type="Proteomes" id="UP000028990">
    <property type="component" value="Unassembled WGS sequence"/>
</dbReference>
<evidence type="ECO:0000256" key="1">
    <source>
        <dbReference type="SAM" id="MobiDB-lite"/>
    </source>
</evidence>